<evidence type="ECO:0000259" key="1">
    <source>
        <dbReference type="PROSITE" id="PS50112"/>
    </source>
</evidence>
<protein>
    <recommendedName>
        <fullName evidence="7">PAS domain S-box-containing protein/diguanylate cyclase (GGDEF)-like protein</fullName>
    </recommendedName>
</protein>
<dbReference type="RefSeq" id="WP_189355175.1">
    <property type="nucleotide sequence ID" value="NZ_BMYU01000001.1"/>
</dbReference>
<dbReference type="SMART" id="SM00267">
    <property type="entry name" value="GGDEF"/>
    <property type="match status" value="1"/>
</dbReference>
<evidence type="ECO:0008006" key="7">
    <source>
        <dbReference type="Google" id="ProtNLM"/>
    </source>
</evidence>
<dbReference type="PANTHER" id="PTHR44757">
    <property type="entry name" value="DIGUANYLATE CYCLASE DGCP"/>
    <property type="match status" value="1"/>
</dbReference>
<name>A0ABQ2XQQ2_9BURK</name>
<dbReference type="PROSITE" id="PS50883">
    <property type="entry name" value="EAL"/>
    <property type="match status" value="1"/>
</dbReference>
<dbReference type="SUPFAM" id="SSF55785">
    <property type="entry name" value="PYP-like sensor domain (PAS domain)"/>
    <property type="match status" value="1"/>
</dbReference>
<dbReference type="SMART" id="SM00086">
    <property type="entry name" value="PAC"/>
    <property type="match status" value="1"/>
</dbReference>
<feature type="domain" description="EAL" evidence="3">
    <location>
        <begin position="412"/>
        <end position="665"/>
    </location>
</feature>
<dbReference type="InterPro" id="IPR000014">
    <property type="entry name" value="PAS"/>
</dbReference>
<dbReference type="Gene3D" id="3.30.70.270">
    <property type="match status" value="1"/>
</dbReference>
<gene>
    <name evidence="5" type="ORF">GCM10010946_02300</name>
</gene>
<evidence type="ECO:0000259" key="2">
    <source>
        <dbReference type="PROSITE" id="PS50113"/>
    </source>
</evidence>
<keyword evidence="6" id="KW-1185">Reference proteome</keyword>
<dbReference type="Proteomes" id="UP000653343">
    <property type="component" value="Unassembled WGS sequence"/>
</dbReference>
<dbReference type="SUPFAM" id="SSF141868">
    <property type="entry name" value="EAL domain-like"/>
    <property type="match status" value="1"/>
</dbReference>
<dbReference type="InterPro" id="IPR001633">
    <property type="entry name" value="EAL_dom"/>
</dbReference>
<dbReference type="Pfam" id="PF00990">
    <property type="entry name" value="GGDEF"/>
    <property type="match status" value="1"/>
</dbReference>
<proteinExistence type="predicted"/>
<feature type="domain" description="GGDEF" evidence="4">
    <location>
        <begin position="267"/>
        <end position="402"/>
    </location>
</feature>
<organism evidence="5 6">
    <name type="scientific">Undibacterium squillarum</name>
    <dbReference type="NCBI Taxonomy" id="1131567"/>
    <lineage>
        <taxon>Bacteria</taxon>
        <taxon>Pseudomonadati</taxon>
        <taxon>Pseudomonadota</taxon>
        <taxon>Betaproteobacteria</taxon>
        <taxon>Burkholderiales</taxon>
        <taxon>Oxalobacteraceae</taxon>
        <taxon>Undibacterium</taxon>
    </lineage>
</organism>
<evidence type="ECO:0000313" key="5">
    <source>
        <dbReference type="EMBL" id="GGX29057.1"/>
    </source>
</evidence>
<dbReference type="NCBIfam" id="TIGR00254">
    <property type="entry name" value="GGDEF"/>
    <property type="match status" value="1"/>
</dbReference>
<dbReference type="Pfam" id="PF00563">
    <property type="entry name" value="EAL"/>
    <property type="match status" value="1"/>
</dbReference>
<evidence type="ECO:0000259" key="3">
    <source>
        <dbReference type="PROSITE" id="PS50883"/>
    </source>
</evidence>
<dbReference type="SUPFAM" id="SSF55073">
    <property type="entry name" value="Nucleotide cyclase"/>
    <property type="match status" value="1"/>
</dbReference>
<dbReference type="CDD" id="cd00130">
    <property type="entry name" value="PAS"/>
    <property type="match status" value="1"/>
</dbReference>
<dbReference type="EMBL" id="BMYU01000001">
    <property type="protein sequence ID" value="GGX29057.1"/>
    <property type="molecule type" value="Genomic_DNA"/>
</dbReference>
<dbReference type="InterPro" id="IPR013767">
    <property type="entry name" value="PAS_fold"/>
</dbReference>
<dbReference type="InterPro" id="IPR035919">
    <property type="entry name" value="EAL_sf"/>
</dbReference>
<dbReference type="InterPro" id="IPR001610">
    <property type="entry name" value="PAC"/>
</dbReference>
<accession>A0ABQ2XQQ2</accession>
<comment type="caution">
    <text evidence="5">The sequence shown here is derived from an EMBL/GenBank/DDBJ whole genome shotgun (WGS) entry which is preliminary data.</text>
</comment>
<evidence type="ECO:0000259" key="4">
    <source>
        <dbReference type="PROSITE" id="PS50887"/>
    </source>
</evidence>
<dbReference type="PROSITE" id="PS50113">
    <property type="entry name" value="PAC"/>
    <property type="match status" value="1"/>
</dbReference>
<dbReference type="SMART" id="SM00091">
    <property type="entry name" value="PAS"/>
    <property type="match status" value="1"/>
</dbReference>
<dbReference type="PROSITE" id="PS50112">
    <property type="entry name" value="PAS"/>
    <property type="match status" value="1"/>
</dbReference>
<dbReference type="InterPro" id="IPR029787">
    <property type="entry name" value="Nucleotide_cyclase"/>
</dbReference>
<dbReference type="InterPro" id="IPR000160">
    <property type="entry name" value="GGDEF_dom"/>
</dbReference>
<dbReference type="PROSITE" id="PS50887">
    <property type="entry name" value="GGDEF"/>
    <property type="match status" value="1"/>
</dbReference>
<dbReference type="CDD" id="cd01949">
    <property type="entry name" value="GGDEF"/>
    <property type="match status" value="1"/>
</dbReference>
<sequence>MAGKSSWRFFEHGLRFAKAMVNDSDSQFLANLNQELNDAGFGEFHLSSSAQNLLQTTDIPSQAITADHFLRMHLEGRLPDADDWQHLQSLSAICSELMAVRASVRRFSDPERDRYIQQLQILDQIHESVITMDLAGFILSWNAGAERLFGYTAEEAIGQNVIFLYENEEDDPQSDYFLTHGGRTMEVRRKRKNGEVFWASLTLSILKNEAGQPVAMAGYLTDISDRKQFEEKLDYLSYFDALTSLPNRQLFLKLADQQLQTGARKQQRCAVLYVDLNRFKLINDTLGHQYGNSLLIEVGKRLKATLREEDIVAHLNGDEFAVMLTDIAEEYHASVVANKILEALFVPLQIGEFPLQVGASIGISIAPADGENADVLLHRADIAMGKAKLNRQGASGAYAYYSQSLDAQVSNQLAMESALRRALQCNEFYLVFQPKYHAQTSQLAGSEALVRWRDPERGIQSPAAFIPAAEKSDLIQELDAWVLDKACQQAAQWSALGIHPTRIAVNLSAKSFTAQLPQHIAGLLQRYRIAPDWLELEITESTLMHSEEEVITIMKGLVALGLTLTLDDFGTGYSSLTYLKRFPIACIKIDQSFVRGIPADVSDCAIASAIISMAKRLQLNVVAEGVETEEQLAFLRDAECAEVQGYLLAKPMSGDEYLTILRRQAVSGA</sequence>
<dbReference type="SMART" id="SM00052">
    <property type="entry name" value="EAL"/>
    <property type="match status" value="1"/>
</dbReference>
<dbReference type="Pfam" id="PF00989">
    <property type="entry name" value="PAS"/>
    <property type="match status" value="1"/>
</dbReference>
<reference evidence="6" key="1">
    <citation type="journal article" date="2019" name="Int. J. Syst. Evol. Microbiol.">
        <title>The Global Catalogue of Microorganisms (GCM) 10K type strain sequencing project: providing services to taxonomists for standard genome sequencing and annotation.</title>
        <authorList>
            <consortium name="The Broad Institute Genomics Platform"/>
            <consortium name="The Broad Institute Genome Sequencing Center for Infectious Disease"/>
            <person name="Wu L."/>
            <person name="Ma J."/>
        </authorList>
    </citation>
    <scope>NUCLEOTIDE SEQUENCE [LARGE SCALE GENOMIC DNA]</scope>
    <source>
        <strain evidence="6">KCTC 23917</strain>
    </source>
</reference>
<dbReference type="InterPro" id="IPR035965">
    <property type="entry name" value="PAS-like_dom_sf"/>
</dbReference>
<dbReference type="InterPro" id="IPR052155">
    <property type="entry name" value="Biofilm_reg_signaling"/>
</dbReference>
<dbReference type="InterPro" id="IPR043128">
    <property type="entry name" value="Rev_trsase/Diguanyl_cyclase"/>
</dbReference>
<dbReference type="NCBIfam" id="TIGR00229">
    <property type="entry name" value="sensory_box"/>
    <property type="match status" value="1"/>
</dbReference>
<dbReference type="CDD" id="cd01948">
    <property type="entry name" value="EAL"/>
    <property type="match status" value="1"/>
</dbReference>
<feature type="domain" description="PAC" evidence="2">
    <location>
        <begin position="183"/>
        <end position="235"/>
    </location>
</feature>
<dbReference type="Gene3D" id="3.20.20.450">
    <property type="entry name" value="EAL domain"/>
    <property type="match status" value="1"/>
</dbReference>
<evidence type="ECO:0000313" key="6">
    <source>
        <dbReference type="Proteomes" id="UP000653343"/>
    </source>
</evidence>
<dbReference type="PANTHER" id="PTHR44757:SF2">
    <property type="entry name" value="BIOFILM ARCHITECTURE MAINTENANCE PROTEIN MBAA"/>
    <property type="match status" value="1"/>
</dbReference>
<dbReference type="Gene3D" id="3.30.450.20">
    <property type="entry name" value="PAS domain"/>
    <property type="match status" value="1"/>
</dbReference>
<feature type="domain" description="PAS" evidence="1">
    <location>
        <begin position="120"/>
        <end position="170"/>
    </location>
</feature>
<dbReference type="InterPro" id="IPR000700">
    <property type="entry name" value="PAS-assoc_C"/>
</dbReference>